<feature type="transmembrane region" description="Helical" evidence="1">
    <location>
        <begin position="12"/>
        <end position="36"/>
    </location>
</feature>
<dbReference type="RefSeq" id="WP_042002409.1">
    <property type="nucleotide sequence ID" value="NZ_CP044544.1"/>
</dbReference>
<evidence type="ECO:0000313" key="3">
    <source>
        <dbReference type="Proteomes" id="UP000325641"/>
    </source>
</evidence>
<accession>A0A5P6PHI0</accession>
<dbReference type="EMBL" id="CP044544">
    <property type="protein sequence ID" value="QFI77618.1"/>
    <property type="molecule type" value="Genomic_DNA"/>
</dbReference>
<evidence type="ECO:0000256" key="1">
    <source>
        <dbReference type="SAM" id="Phobius"/>
    </source>
</evidence>
<proteinExistence type="predicted"/>
<keyword evidence="1" id="KW-0472">Membrane</keyword>
<dbReference type="Proteomes" id="UP000325641">
    <property type="component" value="Plasmid pBbPL7HG1"/>
</dbReference>
<sequence>MDILTRQLREWLKLIAGDGFAASILAAVAAVCFLAFGLGVAYDLVGGLLVLGLVTAIFEARSRAKNRR</sequence>
<organism evidence="2 3">
    <name type="scientific">Bradyrhizobium betae</name>
    <dbReference type="NCBI Taxonomy" id="244734"/>
    <lineage>
        <taxon>Bacteria</taxon>
        <taxon>Pseudomonadati</taxon>
        <taxon>Pseudomonadota</taxon>
        <taxon>Alphaproteobacteria</taxon>
        <taxon>Hyphomicrobiales</taxon>
        <taxon>Nitrobacteraceae</taxon>
        <taxon>Bradyrhizobium</taxon>
    </lineage>
</organism>
<dbReference type="KEGG" id="bbet:F8237_35600"/>
<geneLocation type="plasmid" evidence="3">
    <name>pbbpl7hg1</name>
</geneLocation>
<evidence type="ECO:0000313" key="2">
    <source>
        <dbReference type="EMBL" id="QFI77618.1"/>
    </source>
</evidence>
<gene>
    <name evidence="2" type="ORF">F8237_35600</name>
</gene>
<protein>
    <submittedName>
        <fullName evidence="2">Uncharacterized protein</fullName>
    </submittedName>
</protein>
<keyword evidence="1" id="KW-0812">Transmembrane</keyword>
<keyword evidence="2" id="KW-0614">Plasmid</keyword>
<keyword evidence="1" id="KW-1133">Transmembrane helix</keyword>
<feature type="transmembrane region" description="Helical" evidence="1">
    <location>
        <begin position="42"/>
        <end position="60"/>
    </location>
</feature>
<name>A0A5P6PHI0_9BRAD</name>
<reference evidence="3" key="1">
    <citation type="submission" date="2019-10" db="EMBL/GenBank/DDBJ databases">
        <title>Complete Genome Sequence of Bradyrhizobium betae type strain PL7HG1T.</title>
        <authorList>
            <person name="Bromfield E.S.P."/>
            <person name="Cloutier S."/>
        </authorList>
    </citation>
    <scope>NUCLEOTIDE SEQUENCE [LARGE SCALE GENOMIC DNA]</scope>
    <source>
        <strain evidence="3">PL7HG1</strain>
        <plasmid evidence="3">pbbpl7hg1</plasmid>
    </source>
</reference>
<dbReference type="AlphaFoldDB" id="A0A5P6PHI0"/>